<dbReference type="InterPro" id="IPR008258">
    <property type="entry name" value="Transglycosylase_SLT_dom_1"/>
</dbReference>
<feature type="domain" description="Transglycosylase SLT" evidence="2">
    <location>
        <begin position="8"/>
        <end position="111"/>
    </location>
</feature>
<dbReference type="Pfam" id="PF01464">
    <property type="entry name" value="SLT"/>
    <property type="match status" value="1"/>
</dbReference>
<proteinExistence type="predicted"/>
<evidence type="ECO:0000313" key="4">
    <source>
        <dbReference type="Proteomes" id="UP000078090"/>
    </source>
</evidence>
<dbReference type="EMBL" id="LUUG01000048">
    <property type="protein sequence ID" value="OAI08069.1"/>
    <property type="molecule type" value="Genomic_DNA"/>
</dbReference>
<evidence type="ECO:0000313" key="3">
    <source>
        <dbReference type="EMBL" id="OAI08069.1"/>
    </source>
</evidence>
<reference evidence="3 4" key="1">
    <citation type="submission" date="2016-03" db="EMBL/GenBank/DDBJ databases">
        <authorList>
            <person name="Ploux O."/>
        </authorList>
    </citation>
    <scope>NUCLEOTIDE SEQUENCE [LARGE SCALE GENOMIC DNA]</scope>
    <source>
        <strain evidence="3 4">R-45363</strain>
    </source>
</reference>
<dbReference type="OrthoDB" id="8565485at2"/>
<dbReference type="SUPFAM" id="SSF53955">
    <property type="entry name" value="Lysozyme-like"/>
    <property type="match status" value="1"/>
</dbReference>
<organism evidence="3 4">
    <name type="scientific">Methylomonas methanica</name>
    <dbReference type="NCBI Taxonomy" id="421"/>
    <lineage>
        <taxon>Bacteria</taxon>
        <taxon>Pseudomonadati</taxon>
        <taxon>Pseudomonadota</taxon>
        <taxon>Gammaproteobacteria</taxon>
        <taxon>Methylococcales</taxon>
        <taxon>Methylococcaceae</taxon>
        <taxon>Methylomonas</taxon>
    </lineage>
</organism>
<dbReference type="Gene3D" id="1.10.530.10">
    <property type="match status" value="1"/>
</dbReference>
<accession>A0A177MTC1</accession>
<sequence>MFDLLALAQECAPTVAPQTMAAIVNVESGKNPYAIGVVGGRLERQPSNQQEAVATAKALAENGWNFSVGVAQVNRYNLPKYAISLEQAFDACTNIRVGSQILEECYVRAAKITPDTQAALQAAFSCYYSGNFTRGFQPDVAGKPSYVEKVLANADVATQVIPVVPNIQSNGSKPKADRAASAPVTVTKQAAPSDNAPVLLRRSNDAVQLKTMETNQPSGQEKPVTNHTGKLIDNAPADIETDLPRSSAIVF</sequence>
<feature type="region of interest" description="Disordered" evidence="1">
    <location>
        <begin position="169"/>
        <end position="192"/>
    </location>
</feature>
<dbReference type="RefSeq" id="WP_064007254.1">
    <property type="nucleotide sequence ID" value="NZ_LUUG01000048.1"/>
</dbReference>
<name>A0A177MTC1_METMH</name>
<gene>
    <name evidence="3" type="ORF">A1332_08370</name>
</gene>
<evidence type="ECO:0000259" key="2">
    <source>
        <dbReference type="Pfam" id="PF01464"/>
    </source>
</evidence>
<dbReference type="AlphaFoldDB" id="A0A177MTC1"/>
<dbReference type="Proteomes" id="UP000078090">
    <property type="component" value="Unassembled WGS sequence"/>
</dbReference>
<dbReference type="CDD" id="cd16892">
    <property type="entry name" value="LT_VirB1-like"/>
    <property type="match status" value="1"/>
</dbReference>
<evidence type="ECO:0000256" key="1">
    <source>
        <dbReference type="SAM" id="MobiDB-lite"/>
    </source>
</evidence>
<dbReference type="InterPro" id="IPR023346">
    <property type="entry name" value="Lysozyme-like_dom_sf"/>
</dbReference>
<protein>
    <recommendedName>
        <fullName evidence="2">Transglycosylase SLT domain-containing protein</fullName>
    </recommendedName>
</protein>
<comment type="caution">
    <text evidence="3">The sequence shown here is derived from an EMBL/GenBank/DDBJ whole genome shotgun (WGS) entry which is preliminary data.</text>
</comment>